<dbReference type="Proteomes" id="UP000499080">
    <property type="component" value="Unassembled WGS sequence"/>
</dbReference>
<protein>
    <submittedName>
        <fullName evidence="1">Uncharacterized protein</fullName>
    </submittedName>
</protein>
<organism evidence="1 2">
    <name type="scientific">Araneus ventricosus</name>
    <name type="common">Orbweaver spider</name>
    <name type="synonym">Epeira ventricosa</name>
    <dbReference type="NCBI Taxonomy" id="182803"/>
    <lineage>
        <taxon>Eukaryota</taxon>
        <taxon>Metazoa</taxon>
        <taxon>Ecdysozoa</taxon>
        <taxon>Arthropoda</taxon>
        <taxon>Chelicerata</taxon>
        <taxon>Arachnida</taxon>
        <taxon>Araneae</taxon>
        <taxon>Araneomorphae</taxon>
        <taxon>Entelegynae</taxon>
        <taxon>Araneoidea</taxon>
        <taxon>Araneidae</taxon>
        <taxon>Araneus</taxon>
    </lineage>
</organism>
<reference evidence="1 2" key="1">
    <citation type="journal article" date="2019" name="Sci. Rep.">
        <title>Orb-weaving spider Araneus ventricosus genome elucidates the spidroin gene catalogue.</title>
        <authorList>
            <person name="Kono N."/>
            <person name="Nakamura H."/>
            <person name="Ohtoshi R."/>
            <person name="Moran D.A.P."/>
            <person name="Shinohara A."/>
            <person name="Yoshida Y."/>
            <person name="Fujiwara M."/>
            <person name="Mori M."/>
            <person name="Tomita M."/>
            <person name="Arakawa K."/>
        </authorList>
    </citation>
    <scope>NUCLEOTIDE SEQUENCE [LARGE SCALE GENOMIC DNA]</scope>
</reference>
<accession>A0A4Y2T7M4</accession>
<comment type="caution">
    <text evidence="1">The sequence shown here is derived from an EMBL/GenBank/DDBJ whole genome shotgun (WGS) entry which is preliminary data.</text>
</comment>
<dbReference type="EMBL" id="BGPR01026465">
    <property type="protein sequence ID" value="GBN96211.1"/>
    <property type="molecule type" value="Genomic_DNA"/>
</dbReference>
<name>A0A4Y2T7M4_ARAVE</name>
<proteinExistence type="predicted"/>
<keyword evidence="2" id="KW-1185">Reference proteome</keyword>
<dbReference type="AlphaFoldDB" id="A0A4Y2T7M4"/>
<sequence length="89" mass="10072">MARGQFANGAVLPLNNQLHYKKQTSNGARSIDLRHSQSINVQSPDRFAAFVNTIYSLLRRAVISNIKKKPDLNSNRISKCQVDFQLIML</sequence>
<evidence type="ECO:0000313" key="2">
    <source>
        <dbReference type="Proteomes" id="UP000499080"/>
    </source>
</evidence>
<evidence type="ECO:0000313" key="1">
    <source>
        <dbReference type="EMBL" id="GBN96211.1"/>
    </source>
</evidence>
<gene>
    <name evidence="1" type="ORF">AVEN_104293_1</name>
</gene>